<evidence type="ECO:0000256" key="1">
    <source>
        <dbReference type="SAM" id="MobiDB-lite"/>
    </source>
</evidence>
<dbReference type="GeneID" id="94691340"/>
<dbReference type="KEGG" id="dla:I6G47_10930"/>
<dbReference type="EMBL" id="CP065748">
    <property type="protein sequence ID" value="QPS83541.1"/>
    <property type="molecule type" value="Genomic_DNA"/>
</dbReference>
<evidence type="ECO:0000313" key="2">
    <source>
        <dbReference type="EMBL" id="QPS83320.1"/>
    </source>
</evidence>
<dbReference type="AlphaFoldDB" id="A0A7T2YX47"/>
<proteinExistence type="predicted"/>
<keyword evidence="4" id="KW-1185">Reference proteome</keyword>
<feature type="region of interest" description="Disordered" evidence="1">
    <location>
        <begin position="160"/>
        <end position="188"/>
    </location>
</feature>
<reference evidence="2 4" key="1">
    <citation type="submission" date="2020-12" db="EMBL/GenBank/DDBJ databases">
        <title>FDA dAtabase for Regulatory Grade micrObial Sequences (FDA-ARGOS): Supporting development and validation of Infectious Disease Dx tests.</title>
        <authorList>
            <person name="Sproer C."/>
            <person name="Gronow S."/>
            <person name="Severitt S."/>
            <person name="Schroder I."/>
            <person name="Tallon L."/>
            <person name="Sadzewicz L."/>
            <person name="Zhao X."/>
            <person name="Boylan J."/>
            <person name="Ott S."/>
            <person name="Bowen H."/>
            <person name="Vavikolanu K."/>
            <person name="Mehta A."/>
            <person name="Aluvathingal J."/>
            <person name="Nadendla S."/>
            <person name="Lowell S."/>
            <person name="Myers T."/>
            <person name="Yan Y."/>
            <person name="Sichtig H."/>
        </authorList>
    </citation>
    <scope>NUCLEOTIDE SEQUENCE [LARGE SCALE GENOMIC DNA]</scope>
    <source>
        <strain evidence="2 4">FDAARGOS_890</strain>
    </source>
</reference>
<sequence>MDHQPVAALYVETGGAYFDLPGVDPWDEPRDARRYDGPHPVVAHPPCQRWGAMAAVNYTRWGGEHNRPGNDLGCFMAAVRAVQQWGGVLEHPAKSRAWELHGLTKPTRIGWQACRSGGWVCEVWQSAYGHRANKATWLYYVGSDRPRELCWERPKGTHQVGFRDQRGKARNKPTLPSREAAATPPEFRDLLLSIARSARRTP</sequence>
<accession>A0A7T2YX47</accession>
<evidence type="ECO:0000313" key="3">
    <source>
        <dbReference type="EMBL" id="QPS83541.1"/>
    </source>
</evidence>
<organism evidence="2 4">
    <name type="scientific">Delftia lacustris</name>
    <dbReference type="NCBI Taxonomy" id="558537"/>
    <lineage>
        <taxon>Bacteria</taxon>
        <taxon>Pseudomonadati</taxon>
        <taxon>Pseudomonadota</taxon>
        <taxon>Betaproteobacteria</taxon>
        <taxon>Burkholderiales</taxon>
        <taxon>Comamonadaceae</taxon>
        <taxon>Delftia</taxon>
    </lineage>
</organism>
<dbReference type="RefSeq" id="WP_074923734.1">
    <property type="nucleotide sequence ID" value="NZ_CP065748.1"/>
</dbReference>
<dbReference type="Proteomes" id="UP000595064">
    <property type="component" value="Chromosome"/>
</dbReference>
<name>A0A7T2YX47_9BURK</name>
<dbReference type="EMBL" id="CP065748">
    <property type="protein sequence ID" value="QPS83320.1"/>
    <property type="molecule type" value="Genomic_DNA"/>
</dbReference>
<dbReference type="KEGG" id="dla:I6G47_09735"/>
<protein>
    <submittedName>
        <fullName evidence="2">Uncharacterized protein</fullName>
    </submittedName>
</protein>
<gene>
    <name evidence="2" type="ORF">I6G47_09735</name>
    <name evidence="3" type="ORF">I6G47_10930</name>
</gene>
<evidence type="ECO:0000313" key="4">
    <source>
        <dbReference type="Proteomes" id="UP000595064"/>
    </source>
</evidence>